<dbReference type="GO" id="GO:0008531">
    <property type="term" value="F:riboflavin kinase activity"/>
    <property type="evidence" value="ECO:0007669"/>
    <property type="project" value="UniProtKB-UniRule"/>
</dbReference>
<dbReference type="InterPro" id="IPR015864">
    <property type="entry name" value="FAD_synthase"/>
</dbReference>
<evidence type="ECO:0000256" key="8">
    <source>
        <dbReference type="ARBA" id="ARBA00022741"/>
    </source>
</evidence>
<dbReference type="EC" id="2.7.7.2" evidence="15"/>
<gene>
    <name evidence="17" type="ORF">HNR37_001769</name>
</gene>
<evidence type="ECO:0000313" key="18">
    <source>
        <dbReference type="Proteomes" id="UP000528322"/>
    </source>
</evidence>
<keyword evidence="10 15" id="KW-0274">FAD</keyword>
<evidence type="ECO:0000256" key="15">
    <source>
        <dbReference type="PIRNR" id="PIRNR004491"/>
    </source>
</evidence>
<keyword evidence="5 15" id="KW-0288">FMN</keyword>
<dbReference type="AlphaFoldDB" id="A0A7W7Y5S9"/>
<reference evidence="17 18" key="1">
    <citation type="submission" date="2020-08" db="EMBL/GenBank/DDBJ databases">
        <title>Genomic Encyclopedia of Type Strains, Phase IV (KMG-IV): sequencing the most valuable type-strain genomes for metagenomic binning, comparative biology and taxonomic classification.</title>
        <authorList>
            <person name="Goeker M."/>
        </authorList>
    </citation>
    <scope>NUCLEOTIDE SEQUENCE [LARGE SCALE GENOMIC DNA]</scope>
    <source>
        <strain evidence="17 18">DSM 22071</strain>
    </source>
</reference>
<sequence length="310" mass="35016">MEIYQHIDQVPQLAHRSPVLTIGNFDGVHLGHRKIFERLLSCADEANGAALCLTFDPHPLKVLRDESIKLLVAREEKIRILRRLGISGLILHPFDPGFAALSPEAFVQQILKERLGVRKLVVGYDYAFGKDRRGDQHFFDGLHQRGELEVEVVPALQIDGQIVSSSLIRHLVEQGDVDVVPRYLGRPYTLSGLVMEGDHRGKKIGFPTANLAYIQELLPPTGVYATIVRIGQKSFVGVTNIGYNPTFVQRRAVSVETHILDFDGDIYRMEIEVAFLEKIRDEKKFQSVSELVNQIERDVAHTRRKVTPPE</sequence>
<evidence type="ECO:0000256" key="6">
    <source>
        <dbReference type="ARBA" id="ARBA00022679"/>
    </source>
</evidence>
<dbReference type="Gene3D" id="3.40.50.620">
    <property type="entry name" value="HUPs"/>
    <property type="match status" value="1"/>
</dbReference>
<evidence type="ECO:0000256" key="10">
    <source>
        <dbReference type="ARBA" id="ARBA00022827"/>
    </source>
</evidence>
<evidence type="ECO:0000313" key="17">
    <source>
        <dbReference type="EMBL" id="MBB5022434.1"/>
    </source>
</evidence>
<dbReference type="FunFam" id="2.40.30.30:FF:000003">
    <property type="entry name" value="Riboflavin biosynthesis protein"/>
    <property type="match status" value="1"/>
</dbReference>
<dbReference type="InterPro" id="IPR023468">
    <property type="entry name" value="Riboflavin_kinase"/>
</dbReference>
<dbReference type="SMART" id="SM00904">
    <property type="entry name" value="Flavokinase"/>
    <property type="match status" value="1"/>
</dbReference>
<dbReference type="Gene3D" id="2.40.30.30">
    <property type="entry name" value="Riboflavin kinase-like"/>
    <property type="match status" value="1"/>
</dbReference>
<keyword evidence="12" id="KW-0511">Multifunctional enzyme</keyword>
<name>A0A7W7Y5S9_9BACT</name>
<feature type="domain" description="Riboflavin kinase" evidence="16">
    <location>
        <begin position="183"/>
        <end position="307"/>
    </location>
</feature>
<dbReference type="FunFam" id="3.40.50.620:FF:000021">
    <property type="entry name" value="Riboflavin biosynthesis protein"/>
    <property type="match status" value="1"/>
</dbReference>
<dbReference type="InterPro" id="IPR002606">
    <property type="entry name" value="Riboflavin_kinase_bac"/>
</dbReference>
<dbReference type="NCBIfam" id="NF004162">
    <property type="entry name" value="PRK05627.1-5"/>
    <property type="match status" value="1"/>
</dbReference>
<evidence type="ECO:0000256" key="9">
    <source>
        <dbReference type="ARBA" id="ARBA00022777"/>
    </source>
</evidence>
<keyword evidence="7 15" id="KW-0548">Nucleotidyltransferase</keyword>
<evidence type="ECO:0000256" key="3">
    <source>
        <dbReference type="ARBA" id="ARBA00005201"/>
    </source>
</evidence>
<evidence type="ECO:0000256" key="5">
    <source>
        <dbReference type="ARBA" id="ARBA00022643"/>
    </source>
</evidence>
<dbReference type="GO" id="GO:0006747">
    <property type="term" value="P:FAD biosynthetic process"/>
    <property type="evidence" value="ECO:0007669"/>
    <property type="project" value="UniProtKB-UniRule"/>
</dbReference>
<comment type="catalytic activity">
    <reaction evidence="13 15">
        <text>riboflavin + ATP = FMN + ADP + H(+)</text>
        <dbReference type="Rhea" id="RHEA:14357"/>
        <dbReference type="ChEBI" id="CHEBI:15378"/>
        <dbReference type="ChEBI" id="CHEBI:30616"/>
        <dbReference type="ChEBI" id="CHEBI:57986"/>
        <dbReference type="ChEBI" id="CHEBI:58210"/>
        <dbReference type="ChEBI" id="CHEBI:456216"/>
        <dbReference type="EC" id="2.7.1.26"/>
    </reaction>
</comment>
<dbReference type="RefSeq" id="WP_183732931.1">
    <property type="nucleotide sequence ID" value="NZ_JACHID010000010.1"/>
</dbReference>
<dbReference type="GO" id="GO:0009231">
    <property type="term" value="P:riboflavin biosynthetic process"/>
    <property type="evidence" value="ECO:0007669"/>
    <property type="project" value="InterPro"/>
</dbReference>
<evidence type="ECO:0000256" key="7">
    <source>
        <dbReference type="ARBA" id="ARBA00022695"/>
    </source>
</evidence>
<dbReference type="UniPathway" id="UPA00277">
    <property type="reaction ID" value="UER00407"/>
</dbReference>
<protein>
    <recommendedName>
        <fullName evidence="15">Riboflavin biosynthesis protein</fullName>
    </recommendedName>
    <domain>
        <recommendedName>
            <fullName evidence="15">Riboflavin kinase</fullName>
            <ecNumber evidence="15">2.7.1.26</ecNumber>
        </recommendedName>
        <alternativeName>
            <fullName evidence="15">Flavokinase</fullName>
        </alternativeName>
    </domain>
    <domain>
        <recommendedName>
            <fullName evidence="15">FMN adenylyltransferase</fullName>
            <ecNumber evidence="15">2.7.7.2</ecNumber>
        </recommendedName>
        <alternativeName>
            <fullName evidence="15">FAD pyrophosphorylase</fullName>
        </alternativeName>
        <alternativeName>
            <fullName evidence="15">FAD synthase</fullName>
        </alternativeName>
    </domain>
</protein>
<keyword evidence="4 15" id="KW-0285">Flavoprotein</keyword>
<comment type="function">
    <text evidence="1">Catalyzes the phosphorylation of riboflavin to FMN followed by the adenylation of FMN to FAD.</text>
</comment>
<dbReference type="PANTHER" id="PTHR22749:SF6">
    <property type="entry name" value="RIBOFLAVIN KINASE"/>
    <property type="match status" value="1"/>
</dbReference>
<evidence type="ECO:0000259" key="16">
    <source>
        <dbReference type="SMART" id="SM00904"/>
    </source>
</evidence>
<dbReference type="PANTHER" id="PTHR22749">
    <property type="entry name" value="RIBOFLAVIN KINASE/FMN ADENYLYLTRANSFERASE"/>
    <property type="match status" value="1"/>
</dbReference>
<evidence type="ECO:0000256" key="2">
    <source>
        <dbReference type="ARBA" id="ARBA00004726"/>
    </source>
</evidence>
<dbReference type="CDD" id="cd02064">
    <property type="entry name" value="FAD_synthetase_N"/>
    <property type="match status" value="1"/>
</dbReference>
<evidence type="ECO:0000256" key="13">
    <source>
        <dbReference type="ARBA" id="ARBA00047880"/>
    </source>
</evidence>
<keyword evidence="8 15" id="KW-0547">Nucleotide-binding</keyword>
<keyword evidence="9 15" id="KW-0418">Kinase</keyword>
<organism evidence="17 18">
    <name type="scientific">Desulfurispira natronophila</name>
    <dbReference type="NCBI Taxonomy" id="682562"/>
    <lineage>
        <taxon>Bacteria</taxon>
        <taxon>Pseudomonadati</taxon>
        <taxon>Chrysiogenota</taxon>
        <taxon>Chrysiogenia</taxon>
        <taxon>Chrysiogenales</taxon>
        <taxon>Chrysiogenaceae</taxon>
        <taxon>Desulfurispira</taxon>
    </lineage>
</organism>
<dbReference type="EMBL" id="JACHID010000010">
    <property type="protein sequence ID" value="MBB5022434.1"/>
    <property type="molecule type" value="Genomic_DNA"/>
</dbReference>
<dbReference type="GO" id="GO:0009398">
    <property type="term" value="P:FMN biosynthetic process"/>
    <property type="evidence" value="ECO:0007669"/>
    <property type="project" value="UniProtKB-UniRule"/>
</dbReference>
<comment type="similarity">
    <text evidence="15">Belongs to the ribF family.</text>
</comment>
<dbReference type="Pfam" id="PF06574">
    <property type="entry name" value="FAD_syn"/>
    <property type="match status" value="1"/>
</dbReference>
<dbReference type="UniPathway" id="UPA00276">
    <property type="reaction ID" value="UER00406"/>
</dbReference>
<evidence type="ECO:0000256" key="1">
    <source>
        <dbReference type="ARBA" id="ARBA00002121"/>
    </source>
</evidence>
<dbReference type="SUPFAM" id="SSF52374">
    <property type="entry name" value="Nucleotidylyl transferase"/>
    <property type="match status" value="1"/>
</dbReference>
<keyword evidence="6 15" id="KW-0808">Transferase</keyword>
<keyword evidence="11 15" id="KW-0067">ATP-binding</keyword>
<dbReference type="InterPro" id="IPR015865">
    <property type="entry name" value="Riboflavin_kinase_bac/euk"/>
</dbReference>
<dbReference type="NCBIfam" id="NF004160">
    <property type="entry name" value="PRK05627.1-3"/>
    <property type="match status" value="1"/>
</dbReference>
<dbReference type="Proteomes" id="UP000528322">
    <property type="component" value="Unassembled WGS sequence"/>
</dbReference>
<dbReference type="Pfam" id="PF01687">
    <property type="entry name" value="Flavokinase"/>
    <property type="match status" value="1"/>
</dbReference>
<comment type="caution">
    <text evidence="17">The sequence shown here is derived from an EMBL/GenBank/DDBJ whole genome shotgun (WGS) entry which is preliminary data.</text>
</comment>
<dbReference type="InterPro" id="IPR023465">
    <property type="entry name" value="Riboflavin_kinase_dom_sf"/>
</dbReference>
<keyword evidence="18" id="KW-1185">Reference proteome</keyword>
<proteinExistence type="inferred from homology"/>
<comment type="pathway">
    <text evidence="2 15">Cofactor biosynthesis; FAD biosynthesis; FAD from FMN: step 1/1.</text>
</comment>
<evidence type="ECO:0000256" key="14">
    <source>
        <dbReference type="ARBA" id="ARBA00049494"/>
    </source>
</evidence>
<dbReference type="NCBIfam" id="TIGR00083">
    <property type="entry name" value="ribF"/>
    <property type="match status" value="1"/>
</dbReference>
<accession>A0A7W7Y5S9</accession>
<dbReference type="GO" id="GO:0005524">
    <property type="term" value="F:ATP binding"/>
    <property type="evidence" value="ECO:0007669"/>
    <property type="project" value="UniProtKB-UniRule"/>
</dbReference>
<dbReference type="EC" id="2.7.1.26" evidence="15"/>
<dbReference type="InterPro" id="IPR014729">
    <property type="entry name" value="Rossmann-like_a/b/a_fold"/>
</dbReference>
<dbReference type="PIRSF" id="PIRSF004491">
    <property type="entry name" value="FAD_Synth"/>
    <property type="match status" value="1"/>
</dbReference>
<comment type="pathway">
    <text evidence="3 15">Cofactor biosynthesis; FMN biosynthesis; FMN from riboflavin (ATP route): step 1/1.</text>
</comment>
<evidence type="ECO:0000256" key="4">
    <source>
        <dbReference type="ARBA" id="ARBA00022630"/>
    </source>
</evidence>
<dbReference type="SUPFAM" id="SSF82114">
    <property type="entry name" value="Riboflavin kinase-like"/>
    <property type="match status" value="1"/>
</dbReference>
<comment type="catalytic activity">
    <reaction evidence="14 15">
        <text>FMN + ATP + H(+) = FAD + diphosphate</text>
        <dbReference type="Rhea" id="RHEA:17237"/>
        <dbReference type="ChEBI" id="CHEBI:15378"/>
        <dbReference type="ChEBI" id="CHEBI:30616"/>
        <dbReference type="ChEBI" id="CHEBI:33019"/>
        <dbReference type="ChEBI" id="CHEBI:57692"/>
        <dbReference type="ChEBI" id="CHEBI:58210"/>
        <dbReference type="EC" id="2.7.7.2"/>
    </reaction>
</comment>
<evidence type="ECO:0000256" key="12">
    <source>
        <dbReference type="ARBA" id="ARBA00023268"/>
    </source>
</evidence>
<dbReference type="GO" id="GO:0003919">
    <property type="term" value="F:FMN adenylyltransferase activity"/>
    <property type="evidence" value="ECO:0007669"/>
    <property type="project" value="UniProtKB-UniRule"/>
</dbReference>
<evidence type="ECO:0000256" key="11">
    <source>
        <dbReference type="ARBA" id="ARBA00022840"/>
    </source>
</evidence>